<proteinExistence type="predicted"/>
<name>Q4ST94_TETNG</name>
<feature type="non-terminal residue" evidence="1">
    <location>
        <position position="1"/>
    </location>
</feature>
<sequence>FYINDAERAPRTQLPHLTFSIWPLPRGEMARVSKGSRHTS</sequence>
<dbReference type="KEGG" id="tng:GSTEN00013055G001"/>
<accession>Q4ST94</accession>
<gene>
    <name evidence="1" type="ORF">GSTENG00013055001</name>
</gene>
<organism evidence="1">
    <name type="scientific">Tetraodon nigroviridis</name>
    <name type="common">Spotted green pufferfish</name>
    <name type="synonym">Chelonodon nigroviridis</name>
    <dbReference type="NCBI Taxonomy" id="99883"/>
    <lineage>
        <taxon>Eukaryota</taxon>
        <taxon>Metazoa</taxon>
        <taxon>Chordata</taxon>
        <taxon>Craniata</taxon>
        <taxon>Vertebrata</taxon>
        <taxon>Euteleostomi</taxon>
        <taxon>Actinopterygii</taxon>
        <taxon>Neopterygii</taxon>
        <taxon>Teleostei</taxon>
        <taxon>Neoteleostei</taxon>
        <taxon>Acanthomorphata</taxon>
        <taxon>Eupercaria</taxon>
        <taxon>Tetraodontiformes</taxon>
        <taxon>Tetradontoidea</taxon>
        <taxon>Tetraodontidae</taxon>
        <taxon>Tetraodon</taxon>
    </lineage>
</organism>
<dbReference type="EMBL" id="CAAE01014262">
    <property type="protein sequence ID" value="CAF96138.1"/>
    <property type="molecule type" value="Genomic_DNA"/>
</dbReference>
<dbReference type="AlphaFoldDB" id="Q4ST94"/>
<reference evidence="1" key="2">
    <citation type="submission" date="2004-02" db="EMBL/GenBank/DDBJ databases">
        <authorList>
            <consortium name="Genoscope"/>
            <consortium name="Whitehead Institute Centre for Genome Research"/>
        </authorList>
    </citation>
    <scope>NUCLEOTIDE SEQUENCE</scope>
</reference>
<protein>
    <submittedName>
        <fullName evidence="1">Chromosome undetermined SCAF14262, whole genome shotgun sequence</fullName>
    </submittedName>
</protein>
<evidence type="ECO:0000313" key="1">
    <source>
        <dbReference type="EMBL" id="CAF96138.1"/>
    </source>
</evidence>
<reference evidence="1" key="1">
    <citation type="journal article" date="2004" name="Nature">
        <title>Genome duplication in the teleost fish Tetraodon nigroviridis reveals the early vertebrate proto-karyotype.</title>
        <authorList>
            <person name="Jaillon O."/>
            <person name="Aury J.-M."/>
            <person name="Brunet F."/>
            <person name="Petit J.-L."/>
            <person name="Stange-Thomann N."/>
            <person name="Mauceli E."/>
            <person name="Bouneau L."/>
            <person name="Fischer C."/>
            <person name="Ozouf-Costaz C."/>
            <person name="Bernot A."/>
            <person name="Nicaud S."/>
            <person name="Jaffe D."/>
            <person name="Fisher S."/>
            <person name="Lutfalla G."/>
            <person name="Dossat C."/>
            <person name="Segurens B."/>
            <person name="Dasilva C."/>
            <person name="Salanoubat M."/>
            <person name="Levy M."/>
            <person name="Boudet N."/>
            <person name="Castellano S."/>
            <person name="Anthouard V."/>
            <person name="Jubin C."/>
            <person name="Castelli V."/>
            <person name="Katinka M."/>
            <person name="Vacherie B."/>
            <person name="Biemont C."/>
            <person name="Skalli Z."/>
            <person name="Cattolico L."/>
            <person name="Poulain J."/>
            <person name="De Berardinis V."/>
            <person name="Cruaud C."/>
            <person name="Duprat S."/>
            <person name="Brottier P."/>
            <person name="Coutanceau J.-P."/>
            <person name="Gouzy J."/>
            <person name="Parra G."/>
            <person name="Lardier G."/>
            <person name="Chapple C."/>
            <person name="McKernan K.J."/>
            <person name="McEwan P."/>
            <person name="Bosak S."/>
            <person name="Kellis M."/>
            <person name="Volff J.-N."/>
            <person name="Guigo R."/>
            <person name="Zody M.C."/>
            <person name="Mesirov J."/>
            <person name="Lindblad-Toh K."/>
            <person name="Birren B."/>
            <person name="Nusbaum C."/>
            <person name="Kahn D."/>
            <person name="Robinson-Rechavi M."/>
            <person name="Laudet V."/>
            <person name="Schachter V."/>
            <person name="Quetier F."/>
            <person name="Saurin W."/>
            <person name="Scarpelli C."/>
            <person name="Wincker P."/>
            <person name="Lander E.S."/>
            <person name="Weissenbach J."/>
            <person name="Roest Crollius H."/>
        </authorList>
    </citation>
    <scope>NUCLEOTIDE SEQUENCE [LARGE SCALE GENOMIC DNA]</scope>
</reference>